<accession>A0ABW2RR40</accession>
<evidence type="ECO:0000313" key="5">
    <source>
        <dbReference type="Proteomes" id="UP001596500"/>
    </source>
</evidence>
<dbReference type="InterPro" id="IPR029063">
    <property type="entry name" value="SAM-dependent_MTases_sf"/>
</dbReference>
<proteinExistence type="predicted"/>
<comment type="caution">
    <text evidence="4">The sequence shown here is derived from an EMBL/GenBank/DDBJ whole genome shotgun (WGS) entry which is preliminary data.</text>
</comment>
<dbReference type="Proteomes" id="UP001596500">
    <property type="component" value="Unassembled WGS sequence"/>
</dbReference>
<dbReference type="Pfam" id="PF00145">
    <property type="entry name" value="DNA_methylase"/>
    <property type="match status" value="1"/>
</dbReference>
<dbReference type="InterPro" id="IPR001525">
    <property type="entry name" value="C5_MeTfrase"/>
</dbReference>
<keyword evidence="5" id="KW-1185">Reference proteome</keyword>
<keyword evidence="1 4" id="KW-0489">Methyltransferase</keyword>
<organism evidence="4 5">
    <name type="scientific">Laceyella putida</name>
    <dbReference type="NCBI Taxonomy" id="110101"/>
    <lineage>
        <taxon>Bacteria</taxon>
        <taxon>Bacillati</taxon>
        <taxon>Bacillota</taxon>
        <taxon>Bacilli</taxon>
        <taxon>Bacillales</taxon>
        <taxon>Thermoactinomycetaceae</taxon>
        <taxon>Laceyella</taxon>
    </lineage>
</organism>
<dbReference type="SUPFAM" id="SSF53335">
    <property type="entry name" value="S-adenosyl-L-methionine-dependent methyltransferases"/>
    <property type="match status" value="1"/>
</dbReference>
<dbReference type="EMBL" id="JBHTBW010000087">
    <property type="protein sequence ID" value="MFC7443453.1"/>
    <property type="molecule type" value="Genomic_DNA"/>
</dbReference>
<evidence type="ECO:0000256" key="3">
    <source>
        <dbReference type="ARBA" id="ARBA00022747"/>
    </source>
</evidence>
<sequence length="97" mass="10840">MIISEDWSWHRPLTTYELAILQGFPTHVNGKLLELAGNNEARWRERIGNAVPPAAAKAIGETILRSLMAAKAGVWLMDSEEVWVQPNEGDRTTDITI</sequence>
<reference evidence="5" key="1">
    <citation type="journal article" date="2019" name="Int. J. Syst. Evol. Microbiol.">
        <title>The Global Catalogue of Microorganisms (GCM) 10K type strain sequencing project: providing services to taxonomists for standard genome sequencing and annotation.</title>
        <authorList>
            <consortium name="The Broad Institute Genomics Platform"/>
            <consortium name="The Broad Institute Genome Sequencing Center for Infectious Disease"/>
            <person name="Wu L."/>
            <person name="Ma J."/>
        </authorList>
    </citation>
    <scope>NUCLEOTIDE SEQUENCE [LARGE SCALE GENOMIC DNA]</scope>
    <source>
        <strain evidence="5">CGMCC 1.12942</strain>
    </source>
</reference>
<gene>
    <name evidence="4" type="ORF">ACFQNG_20555</name>
</gene>
<evidence type="ECO:0000313" key="4">
    <source>
        <dbReference type="EMBL" id="MFC7443453.1"/>
    </source>
</evidence>
<dbReference type="GO" id="GO:0032259">
    <property type="term" value="P:methylation"/>
    <property type="evidence" value="ECO:0007669"/>
    <property type="project" value="UniProtKB-KW"/>
</dbReference>
<evidence type="ECO:0000256" key="2">
    <source>
        <dbReference type="ARBA" id="ARBA00022679"/>
    </source>
</evidence>
<name>A0ABW2RR40_9BACL</name>
<dbReference type="GO" id="GO:0008168">
    <property type="term" value="F:methyltransferase activity"/>
    <property type="evidence" value="ECO:0007669"/>
    <property type="project" value="UniProtKB-KW"/>
</dbReference>
<keyword evidence="3" id="KW-0680">Restriction system</keyword>
<dbReference type="RefSeq" id="WP_379867855.1">
    <property type="nucleotide sequence ID" value="NZ_JBHTBW010000087.1"/>
</dbReference>
<protein>
    <submittedName>
        <fullName evidence="4">DNA cytosine methyltransferase</fullName>
    </submittedName>
</protein>
<dbReference type="Gene3D" id="3.90.120.10">
    <property type="entry name" value="DNA Methylase, subunit A, domain 2"/>
    <property type="match status" value="1"/>
</dbReference>
<evidence type="ECO:0000256" key="1">
    <source>
        <dbReference type="ARBA" id="ARBA00022603"/>
    </source>
</evidence>
<keyword evidence="2" id="KW-0808">Transferase</keyword>